<dbReference type="AlphaFoldDB" id="A0A8G1VK07"/>
<dbReference type="RefSeq" id="XP_025513938.1">
    <property type="nucleotide sequence ID" value="XM_025665489.1"/>
</dbReference>
<gene>
    <name evidence="1" type="ORF">BO85DRAFT_55995</name>
</gene>
<reference evidence="1 2" key="1">
    <citation type="submission" date="2018-02" db="EMBL/GenBank/DDBJ databases">
        <title>The genomes of Aspergillus section Nigri reveals drivers in fungal speciation.</title>
        <authorList>
            <consortium name="DOE Joint Genome Institute"/>
            <person name="Vesth T.C."/>
            <person name="Nybo J."/>
            <person name="Theobald S."/>
            <person name="Brandl J."/>
            <person name="Frisvad J.C."/>
            <person name="Nielsen K.F."/>
            <person name="Lyhne E.K."/>
            <person name="Kogle M.E."/>
            <person name="Kuo A."/>
            <person name="Riley R."/>
            <person name="Clum A."/>
            <person name="Nolan M."/>
            <person name="Lipzen A."/>
            <person name="Salamov A."/>
            <person name="Henrissat B."/>
            <person name="Wiebenga A."/>
            <person name="De vries R.P."/>
            <person name="Grigoriev I.V."/>
            <person name="Mortensen U.H."/>
            <person name="Andersen M.R."/>
            <person name="Baker S.E."/>
        </authorList>
    </citation>
    <scope>NUCLEOTIDE SEQUENCE [LARGE SCALE GENOMIC DNA]</scope>
    <source>
        <strain evidence="1 2">CBS 112811</strain>
    </source>
</reference>
<evidence type="ECO:0000313" key="2">
    <source>
        <dbReference type="Proteomes" id="UP000249526"/>
    </source>
</evidence>
<protein>
    <submittedName>
        <fullName evidence="1">Uncharacterized protein</fullName>
    </submittedName>
</protein>
<name>A0A8G1VK07_9EURO</name>
<dbReference type="EMBL" id="KZ825066">
    <property type="protein sequence ID" value="RAH56016.1"/>
    <property type="molecule type" value="Genomic_DNA"/>
</dbReference>
<dbReference type="GeneID" id="37168891"/>
<keyword evidence="2" id="KW-1185">Reference proteome</keyword>
<evidence type="ECO:0000313" key="1">
    <source>
        <dbReference type="EMBL" id="RAH56016.1"/>
    </source>
</evidence>
<proteinExistence type="predicted"/>
<sequence length="90" mass="9898">MTMEVEWLHAFFFFFSQSINHLSATQPGKKNHELTNNISSPLPGPFRLCPSGSIHQSMVHADPHTSHAGPDPRPGCDADPAALLRLLLLL</sequence>
<accession>A0A8G1VK07</accession>
<dbReference type="Proteomes" id="UP000249526">
    <property type="component" value="Unassembled WGS sequence"/>
</dbReference>
<organism evidence="1 2">
    <name type="scientific">Aspergillus piperis CBS 112811</name>
    <dbReference type="NCBI Taxonomy" id="1448313"/>
    <lineage>
        <taxon>Eukaryota</taxon>
        <taxon>Fungi</taxon>
        <taxon>Dikarya</taxon>
        <taxon>Ascomycota</taxon>
        <taxon>Pezizomycotina</taxon>
        <taxon>Eurotiomycetes</taxon>
        <taxon>Eurotiomycetidae</taxon>
        <taxon>Eurotiales</taxon>
        <taxon>Aspergillaceae</taxon>
        <taxon>Aspergillus</taxon>
        <taxon>Aspergillus subgen. Circumdati</taxon>
    </lineage>
</organism>